<keyword evidence="6 11" id="KW-0441">Lipid A biosynthesis</keyword>
<protein>
    <recommendedName>
        <fullName evidence="4 11">Lipid-A-disaccharide synthase</fullName>
        <ecNumber evidence="3 11">2.4.1.182</ecNumber>
    </recommendedName>
</protein>
<evidence type="ECO:0000256" key="9">
    <source>
        <dbReference type="ARBA" id="ARBA00023098"/>
    </source>
</evidence>
<dbReference type="PANTHER" id="PTHR30372:SF4">
    <property type="entry name" value="LIPID-A-DISACCHARIDE SYNTHASE, MITOCHONDRIAL-RELATED"/>
    <property type="match status" value="1"/>
</dbReference>
<dbReference type="Pfam" id="PF02684">
    <property type="entry name" value="LpxB"/>
    <property type="match status" value="1"/>
</dbReference>
<comment type="catalytic activity">
    <reaction evidence="10 11">
        <text>a lipid X + a UDP-2-N,3-O-bis[(3R)-3-hydroxyacyl]-alpha-D-glucosamine = a lipid A disaccharide + UDP + H(+)</text>
        <dbReference type="Rhea" id="RHEA:67828"/>
        <dbReference type="ChEBI" id="CHEBI:15378"/>
        <dbReference type="ChEBI" id="CHEBI:58223"/>
        <dbReference type="ChEBI" id="CHEBI:137748"/>
        <dbReference type="ChEBI" id="CHEBI:176338"/>
        <dbReference type="ChEBI" id="CHEBI:176343"/>
        <dbReference type="EC" id="2.4.1.182"/>
    </reaction>
</comment>
<dbReference type="UniPathway" id="UPA00973"/>
<dbReference type="PANTHER" id="PTHR30372">
    <property type="entry name" value="LIPID-A-DISACCHARIDE SYNTHASE"/>
    <property type="match status" value="1"/>
</dbReference>
<evidence type="ECO:0000256" key="8">
    <source>
        <dbReference type="ARBA" id="ARBA00022679"/>
    </source>
</evidence>
<evidence type="ECO:0000256" key="3">
    <source>
        <dbReference type="ARBA" id="ARBA00012687"/>
    </source>
</evidence>
<dbReference type="GO" id="GO:0009245">
    <property type="term" value="P:lipid A biosynthetic process"/>
    <property type="evidence" value="ECO:0007669"/>
    <property type="project" value="UniProtKB-UniRule"/>
</dbReference>
<dbReference type="EMBL" id="QPJY01000015">
    <property type="protein sequence ID" value="RCX24835.1"/>
    <property type="molecule type" value="Genomic_DNA"/>
</dbReference>
<comment type="pathway">
    <text evidence="11">Bacterial outer membrane biogenesis; LPS lipid A biosynthesis.</text>
</comment>
<comment type="similarity">
    <text evidence="2 11">Belongs to the LpxB family.</text>
</comment>
<dbReference type="SUPFAM" id="SSF53756">
    <property type="entry name" value="UDP-Glycosyltransferase/glycogen phosphorylase"/>
    <property type="match status" value="1"/>
</dbReference>
<accession>A0A369BV02</accession>
<evidence type="ECO:0000256" key="2">
    <source>
        <dbReference type="ARBA" id="ARBA00007868"/>
    </source>
</evidence>
<dbReference type="Proteomes" id="UP000252707">
    <property type="component" value="Unassembled WGS sequence"/>
</dbReference>
<name>A0A369BV02_9GAMM</name>
<dbReference type="OrthoDB" id="9801642at2"/>
<keyword evidence="9 11" id="KW-0443">Lipid metabolism</keyword>
<dbReference type="AlphaFoldDB" id="A0A369BV02"/>
<reference evidence="12 13" key="1">
    <citation type="submission" date="2018-07" db="EMBL/GenBank/DDBJ databases">
        <title>Genomic Encyclopedia of Type Strains, Phase IV (KMG-IV): sequencing the most valuable type-strain genomes for metagenomic binning, comparative biology and taxonomic classification.</title>
        <authorList>
            <person name="Goeker M."/>
        </authorList>
    </citation>
    <scope>NUCLEOTIDE SEQUENCE [LARGE SCALE GENOMIC DNA]</scope>
    <source>
        <strain evidence="12 13">DSM 26407</strain>
    </source>
</reference>
<keyword evidence="8 11" id="KW-0808">Transferase</keyword>
<keyword evidence="5 11" id="KW-0444">Lipid biosynthesis</keyword>
<dbReference type="HAMAP" id="MF_00392">
    <property type="entry name" value="LpxB"/>
    <property type="match status" value="1"/>
</dbReference>
<comment type="function">
    <text evidence="1 11">Condensation of UDP-2,3-diacylglucosamine and 2,3-diacylglucosamine-1-phosphate to form lipid A disaccharide, a precursor of lipid A, a phosphorylated glycolipid that anchors the lipopolysaccharide to the outer membrane of the cell.</text>
</comment>
<keyword evidence="13" id="KW-1185">Reference proteome</keyword>
<dbReference type="EC" id="2.4.1.182" evidence="3 11"/>
<comment type="caution">
    <text evidence="12">The sequence shown here is derived from an EMBL/GenBank/DDBJ whole genome shotgun (WGS) entry which is preliminary data.</text>
</comment>
<evidence type="ECO:0000256" key="4">
    <source>
        <dbReference type="ARBA" id="ARBA00020902"/>
    </source>
</evidence>
<dbReference type="GO" id="GO:0008915">
    <property type="term" value="F:lipid-A-disaccharide synthase activity"/>
    <property type="evidence" value="ECO:0007669"/>
    <property type="project" value="UniProtKB-UniRule"/>
</dbReference>
<proteinExistence type="inferred from homology"/>
<keyword evidence="7 11" id="KW-0328">Glycosyltransferase</keyword>
<dbReference type="GO" id="GO:0005543">
    <property type="term" value="F:phospholipid binding"/>
    <property type="evidence" value="ECO:0007669"/>
    <property type="project" value="TreeGrafter"/>
</dbReference>
<evidence type="ECO:0000256" key="10">
    <source>
        <dbReference type="ARBA" id="ARBA00048975"/>
    </source>
</evidence>
<organism evidence="12 13">
    <name type="scientific">Thioalbus denitrificans</name>
    <dbReference type="NCBI Taxonomy" id="547122"/>
    <lineage>
        <taxon>Bacteria</taxon>
        <taxon>Pseudomonadati</taxon>
        <taxon>Pseudomonadota</taxon>
        <taxon>Gammaproteobacteria</taxon>
        <taxon>Chromatiales</taxon>
        <taxon>Ectothiorhodospiraceae</taxon>
        <taxon>Thioalbus</taxon>
    </lineage>
</organism>
<evidence type="ECO:0000256" key="1">
    <source>
        <dbReference type="ARBA" id="ARBA00002056"/>
    </source>
</evidence>
<evidence type="ECO:0000256" key="11">
    <source>
        <dbReference type="HAMAP-Rule" id="MF_00392"/>
    </source>
</evidence>
<dbReference type="InterPro" id="IPR003835">
    <property type="entry name" value="Glyco_trans_19"/>
</dbReference>
<dbReference type="GO" id="GO:0016020">
    <property type="term" value="C:membrane"/>
    <property type="evidence" value="ECO:0007669"/>
    <property type="project" value="GOC"/>
</dbReference>
<evidence type="ECO:0000313" key="13">
    <source>
        <dbReference type="Proteomes" id="UP000252707"/>
    </source>
</evidence>
<evidence type="ECO:0000256" key="5">
    <source>
        <dbReference type="ARBA" id="ARBA00022516"/>
    </source>
</evidence>
<evidence type="ECO:0000256" key="7">
    <source>
        <dbReference type="ARBA" id="ARBA00022676"/>
    </source>
</evidence>
<evidence type="ECO:0000313" key="12">
    <source>
        <dbReference type="EMBL" id="RCX24835.1"/>
    </source>
</evidence>
<gene>
    <name evidence="11" type="primary">lpxB</name>
    <name evidence="12" type="ORF">DFQ59_11555</name>
</gene>
<dbReference type="RefSeq" id="WP_114281152.1">
    <property type="nucleotide sequence ID" value="NZ_QPJY01000015.1"/>
</dbReference>
<sequence length="400" mass="43673">MTATGGGPGPGTEARPLRVGIVAGEASGDLLGAGLVRALASRRKVSCEGVAGPRMEAAGCGSLGPMDRLSVMGLVEVLGRYRELSRFRRELIRHFLAHPPDVFIGVDAPDFNLAIERRLKAAGIPVVHYVSPSVWAWRSYRVRRIARSTDLMLTLFPFEAAFYREHGLAVRYVGHPLAFEFPLRPDRDGARRELGLDADGEVVALLPGSRLGEVRKLAADFFATAAWLARRRPGLRFVVPLVNERVGAVVRAARETHGQGLDVTFLDGRSREAMTAADAVLLASGTAALEAMLLKRPMVVAYRVARLTALLVRPLMRVDRFSLPNHLAGRPLVPEFIQDRVTPEHLGPALLRELTDGARREMLAQEFTRLHELLRRDASTEAAAAILALVDDRSASVTGR</sequence>
<dbReference type="NCBIfam" id="TIGR00215">
    <property type="entry name" value="lpxB"/>
    <property type="match status" value="1"/>
</dbReference>
<evidence type="ECO:0000256" key="6">
    <source>
        <dbReference type="ARBA" id="ARBA00022556"/>
    </source>
</evidence>